<keyword evidence="1 4" id="KW-0378">Hydrolase</keyword>
<evidence type="ECO:0000256" key="1">
    <source>
        <dbReference type="ARBA" id="ARBA00022801"/>
    </source>
</evidence>
<feature type="transmembrane region" description="Helical" evidence="2">
    <location>
        <begin position="499"/>
        <end position="517"/>
    </location>
</feature>
<feature type="transmembrane region" description="Helical" evidence="2">
    <location>
        <begin position="457"/>
        <end position="479"/>
    </location>
</feature>
<evidence type="ECO:0000259" key="3">
    <source>
        <dbReference type="Pfam" id="PF00561"/>
    </source>
</evidence>
<feature type="transmembrane region" description="Helical" evidence="2">
    <location>
        <begin position="537"/>
        <end position="556"/>
    </location>
</feature>
<feature type="transmembrane region" description="Helical" evidence="2">
    <location>
        <begin position="603"/>
        <end position="621"/>
    </location>
</feature>
<dbReference type="Pfam" id="PF00561">
    <property type="entry name" value="Abhydrolase_1"/>
    <property type="match status" value="1"/>
</dbReference>
<gene>
    <name evidence="4" type="ORF">HGO97_012680</name>
</gene>
<accession>A0ABS6D539</accession>
<dbReference type="Proteomes" id="UP000723714">
    <property type="component" value="Unassembled WGS sequence"/>
</dbReference>
<dbReference type="InterPro" id="IPR050261">
    <property type="entry name" value="FrsA_esterase"/>
</dbReference>
<protein>
    <submittedName>
        <fullName evidence="4">Alpha/beta fold hydrolase</fullName>
    </submittedName>
</protein>
<feature type="transmembrane region" description="Helical" evidence="2">
    <location>
        <begin position="576"/>
        <end position="596"/>
    </location>
</feature>
<dbReference type="InterPro" id="IPR000073">
    <property type="entry name" value="AB_hydrolase_1"/>
</dbReference>
<feature type="transmembrane region" description="Helical" evidence="2">
    <location>
        <begin position="411"/>
        <end position="433"/>
    </location>
</feature>
<keyword evidence="2" id="KW-1133">Transmembrane helix</keyword>
<sequence length="627" mass="68770">MERVKKRSKRFLCISIILMFISMIGVSLVQTNGGHVSVKHIYWETEAGIGISANLYIPDNASAKHPAPAVVTSHGYLNNKEMQDSNSVELSRRGYVVLAVDQPGCGESDIADYAGENGTGFNFISVYQGALELSRLPYVDKEKIGVTGHSMGGMSSNLAVLADDASEAPIISAVLLNCIDAMYTDSPNTMGGLATLAGLDGNYANMYNTRDVGIIASKYDEFFQQTMTESGTLLQAPYYMDESYYAQSFLHFGKDPSGLETRKADTIYHETISGEDAIRAIFNPVQIHPWSHFSKRSATATITFFNEAFGSPVELPASNQIWQLKEALNFVGMIGFVMFIISFATTLLYTPYFEKLRANEIATARKTNKNGILWFIFGSAISTVIGALSYQPVVEFGKNLTFTEQPMIFGIALWAALCGVISIAVMCASYKIYGKATGLDLNEIGVKMPLKKLGKTLLLAAVVIAAAYAWVFFADYFFVSDFRIWNVGIKAFNANTLRMALFPHAFLFLIFYITYSAASNCFNFNQIGGKHSWSNNLVLTIVALLPILILLAIQYGTYVAIGHMAWSNNNAPMNIAQLWAFLIIIPGASVIDRVLYKITKNPYLAGIITGVIVAIISSTNTTSRFLG</sequence>
<evidence type="ECO:0000313" key="5">
    <source>
        <dbReference type="Proteomes" id="UP000723714"/>
    </source>
</evidence>
<dbReference type="GO" id="GO:0016787">
    <property type="term" value="F:hydrolase activity"/>
    <property type="evidence" value="ECO:0007669"/>
    <property type="project" value="UniProtKB-KW"/>
</dbReference>
<proteinExistence type="predicted"/>
<feature type="transmembrane region" description="Helical" evidence="2">
    <location>
        <begin position="12"/>
        <end position="29"/>
    </location>
</feature>
<keyword evidence="2" id="KW-0472">Membrane</keyword>
<dbReference type="RefSeq" id="WP_216242200.1">
    <property type="nucleotide sequence ID" value="NZ_JABACJ020000011.1"/>
</dbReference>
<keyword evidence="5" id="KW-1185">Reference proteome</keyword>
<feature type="transmembrane region" description="Helical" evidence="2">
    <location>
        <begin position="327"/>
        <end position="350"/>
    </location>
</feature>
<dbReference type="PANTHER" id="PTHR22946">
    <property type="entry name" value="DIENELACTONE HYDROLASE DOMAIN-CONTAINING PROTEIN-RELATED"/>
    <property type="match status" value="1"/>
</dbReference>
<dbReference type="EMBL" id="JABACJ020000011">
    <property type="protein sequence ID" value="MBU3876660.1"/>
    <property type="molecule type" value="Genomic_DNA"/>
</dbReference>
<feature type="transmembrane region" description="Helical" evidence="2">
    <location>
        <begin position="371"/>
        <end position="391"/>
    </location>
</feature>
<evidence type="ECO:0000256" key="2">
    <source>
        <dbReference type="SAM" id="Phobius"/>
    </source>
</evidence>
<comment type="caution">
    <text evidence="4">The sequence shown here is derived from an EMBL/GenBank/DDBJ whole genome shotgun (WGS) entry which is preliminary data.</text>
</comment>
<keyword evidence="2" id="KW-0812">Transmembrane</keyword>
<dbReference type="PANTHER" id="PTHR22946:SF9">
    <property type="entry name" value="POLYKETIDE TRANSFERASE AF380"/>
    <property type="match status" value="1"/>
</dbReference>
<evidence type="ECO:0000313" key="4">
    <source>
        <dbReference type="EMBL" id="MBU3876660.1"/>
    </source>
</evidence>
<name>A0ABS6D539_9FIRM</name>
<organism evidence="4 5">
    <name type="scientific">Faecalicatena faecalis</name>
    <dbReference type="NCBI Taxonomy" id="2726362"/>
    <lineage>
        <taxon>Bacteria</taxon>
        <taxon>Bacillati</taxon>
        <taxon>Bacillota</taxon>
        <taxon>Clostridia</taxon>
        <taxon>Lachnospirales</taxon>
        <taxon>Lachnospiraceae</taxon>
        <taxon>Faecalicatena</taxon>
    </lineage>
</organism>
<feature type="domain" description="AB hydrolase-1" evidence="3">
    <location>
        <begin position="68"/>
        <end position="179"/>
    </location>
</feature>
<reference evidence="4 5" key="1">
    <citation type="submission" date="2021-06" db="EMBL/GenBank/DDBJ databases">
        <title>Faecalicatena sp. nov. isolated from porcine feces.</title>
        <authorList>
            <person name="Oh B.S."/>
            <person name="Lee J.H."/>
        </authorList>
    </citation>
    <scope>NUCLEOTIDE SEQUENCE [LARGE SCALE GENOMIC DNA]</scope>
    <source>
        <strain evidence="4 5">AGMB00832</strain>
    </source>
</reference>